<dbReference type="AlphaFoldDB" id="F9GAU2"/>
<proteinExistence type="predicted"/>
<accession>F9GAU2</accession>
<organism evidence="1">
    <name type="scientific">Fusarium oxysporum (strain Fo5176)</name>
    <name type="common">Fusarium vascular wilt</name>
    <dbReference type="NCBI Taxonomy" id="660025"/>
    <lineage>
        <taxon>Eukaryota</taxon>
        <taxon>Fungi</taxon>
        <taxon>Dikarya</taxon>
        <taxon>Ascomycota</taxon>
        <taxon>Pezizomycotina</taxon>
        <taxon>Sordariomycetes</taxon>
        <taxon>Hypocreomycetidae</taxon>
        <taxon>Hypocreales</taxon>
        <taxon>Nectriaceae</taxon>
        <taxon>Fusarium</taxon>
        <taxon>Fusarium oxysporum species complex</taxon>
    </lineage>
</organism>
<gene>
    <name evidence="1" type="ORF">FOXB_15774</name>
</gene>
<protein>
    <submittedName>
        <fullName evidence="1">Uncharacterized protein</fullName>
    </submittedName>
</protein>
<dbReference type="PaxDb" id="5507-FOXG_16429P0"/>
<feature type="non-terminal residue" evidence="1">
    <location>
        <position position="1"/>
    </location>
</feature>
<evidence type="ECO:0000313" key="1">
    <source>
        <dbReference type="EMBL" id="EGU73715.1"/>
    </source>
</evidence>
<reference evidence="1" key="1">
    <citation type="journal article" date="2012" name="Mol. Plant Microbe Interact.">
        <title>A highly conserved effector in Fusarium oxysporum is required for full virulence on Arabidopsis.</title>
        <authorList>
            <person name="Thatcher L.F."/>
            <person name="Gardiner D.M."/>
            <person name="Kazan K."/>
            <person name="Manners J."/>
        </authorList>
    </citation>
    <scope>NUCLEOTIDE SEQUENCE [LARGE SCALE GENOMIC DNA]</scope>
    <source>
        <strain evidence="1">Fo5176</strain>
    </source>
</reference>
<comment type="caution">
    <text evidence="1">The sequence shown here is derived from an EMBL/GenBank/DDBJ whole genome shotgun (WGS) entry which is preliminary data.</text>
</comment>
<sequence length="381" mass="44422">LNPSKWLSKYARLSRSRLRCMLMHLFEGSFGSWIHIYSTNALIRKFRACQTYSWDGGIGGQGAYIFKFLSSLKRTKALKKGLKHTTYISMDQYGSAKWEMERLLQKGDLLDDIRTWESFCTEYTSHEPSSLYEAHDHVDACSGPAVLKLISIATAENQVTLVHPAFFSTPTAEKNLEFVHPRFAPESNIHNIDLDELKIEKLGIDHIIMKDFDMDDFDVDDYDYAYMIDLDKSTLKVYEWSCDPVCEYTFAELQSVTEAEFIGHYKKVKREENPDNMPKYKVMLAGSLYHNSRVNDSLDLDKRFEVCSAFHQKPTHLVCTSRQFLRRKGIKEIRDAMENRIPICKYSSSNNEWMNLDKKNNILWHPKYGYMKEWILSNGEL</sequence>
<dbReference type="EMBL" id="AFQF01004281">
    <property type="protein sequence ID" value="EGU73715.1"/>
    <property type="molecule type" value="Genomic_DNA"/>
</dbReference>
<name>F9GAU2_FUSOF</name>
<dbReference type="OrthoDB" id="10275431at2759"/>